<dbReference type="SMART" id="SM00906">
    <property type="entry name" value="Fungal_trans"/>
    <property type="match status" value="1"/>
</dbReference>
<evidence type="ECO:0000259" key="5">
    <source>
        <dbReference type="SMART" id="SM00906"/>
    </source>
</evidence>
<feature type="region of interest" description="Disordered" evidence="4">
    <location>
        <begin position="273"/>
        <end position="296"/>
    </location>
</feature>
<sequence>MSRGTTQSGVEEEAVVYSQTRMLQDPTGRLLYIGDSATLSFLQLVRMMVEYVAGPSSFTTDPRRHRIVEPRFSLPPHARHTHLLPDKRTAYVLVESFFTNTQGLLQIFDRQSFFNELEACYCDPLSTKQTWLCILNLVFAIGLMLASPQPATHDSIVIEKLQADQNDRAEIFYFNAKSFCDPLTGFEDADFWSVQALTLMSVYMLSKSKRNTAFAFLGMAVRSAYALGLHREETLVVFSRSQQVERRNLWRTLFVIDRFLSCSLGRPTAITEDECSGDTLRPSEPSGEDQNGASNAFSFRQPSSPAELGALALEAAVRSCSVIGTILKRVYHQRKISTRLAQEIADVCKQWPRALPPSLHWRQAADAHPAQGVAILHANLFYCHSIVLLTRPFFLYLLNAEVQNLGPVDRNTASGGDSHAQKSAHGASVDAPANIGAAAATAHGFPPSRAYSRMGKFAEACVVASTHTVVLVRNAYEAGYLPRRDPTVVYFLFAAALVLLSNEFAGLYGGGGGVAMDCIDHACTVMASCAKTDEQASRLTFIMTSFRDVVVGTKEKRRKLALELQQQQQQQQMQMLGSPLQGRHGGAASETANGMVFNLPT</sequence>
<dbReference type="InterPro" id="IPR007219">
    <property type="entry name" value="XnlR_reg_dom"/>
</dbReference>
<dbReference type="Proteomes" id="UP000799766">
    <property type="component" value="Unassembled WGS sequence"/>
</dbReference>
<evidence type="ECO:0000256" key="3">
    <source>
        <dbReference type="ARBA" id="ARBA00023242"/>
    </source>
</evidence>
<dbReference type="GO" id="GO:0008270">
    <property type="term" value="F:zinc ion binding"/>
    <property type="evidence" value="ECO:0007669"/>
    <property type="project" value="InterPro"/>
</dbReference>
<dbReference type="GO" id="GO:0000981">
    <property type="term" value="F:DNA-binding transcription factor activity, RNA polymerase II-specific"/>
    <property type="evidence" value="ECO:0007669"/>
    <property type="project" value="TreeGrafter"/>
</dbReference>
<dbReference type="GO" id="GO:0006351">
    <property type="term" value="P:DNA-templated transcription"/>
    <property type="evidence" value="ECO:0007669"/>
    <property type="project" value="InterPro"/>
</dbReference>
<keyword evidence="2" id="KW-0804">Transcription</keyword>
<keyword evidence="1" id="KW-0805">Transcription regulation</keyword>
<keyword evidence="3" id="KW-0539">Nucleus</keyword>
<accession>A0A6A6NWD9</accession>
<dbReference type="InterPro" id="IPR051127">
    <property type="entry name" value="Fungal_SecMet_Regulators"/>
</dbReference>
<dbReference type="AlphaFoldDB" id="A0A6A6NWD9"/>
<dbReference type="PANTHER" id="PTHR47424:SF9">
    <property type="entry name" value="TAH-2"/>
    <property type="match status" value="1"/>
</dbReference>
<protein>
    <submittedName>
        <fullName evidence="6">Fungal-specific transcription factor domain-containing protein</fullName>
    </submittedName>
</protein>
<reference evidence="6" key="1">
    <citation type="journal article" date="2020" name="Stud. Mycol.">
        <title>101 Dothideomycetes genomes: a test case for predicting lifestyles and emergence of pathogens.</title>
        <authorList>
            <person name="Haridas S."/>
            <person name="Albert R."/>
            <person name="Binder M."/>
            <person name="Bloem J."/>
            <person name="Labutti K."/>
            <person name="Salamov A."/>
            <person name="Andreopoulos B."/>
            <person name="Baker S."/>
            <person name="Barry K."/>
            <person name="Bills G."/>
            <person name="Bluhm B."/>
            <person name="Cannon C."/>
            <person name="Castanera R."/>
            <person name="Culley D."/>
            <person name="Daum C."/>
            <person name="Ezra D."/>
            <person name="Gonzalez J."/>
            <person name="Henrissat B."/>
            <person name="Kuo A."/>
            <person name="Liang C."/>
            <person name="Lipzen A."/>
            <person name="Lutzoni F."/>
            <person name="Magnuson J."/>
            <person name="Mondo S."/>
            <person name="Nolan M."/>
            <person name="Ohm R."/>
            <person name="Pangilinan J."/>
            <person name="Park H.-J."/>
            <person name="Ramirez L."/>
            <person name="Alfaro M."/>
            <person name="Sun H."/>
            <person name="Tritt A."/>
            <person name="Yoshinaga Y."/>
            <person name="Zwiers L.-H."/>
            <person name="Turgeon B."/>
            <person name="Goodwin S."/>
            <person name="Spatafora J."/>
            <person name="Crous P."/>
            <person name="Grigoriev I."/>
        </authorList>
    </citation>
    <scope>NUCLEOTIDE SEQUENCE</scope>
    <source>
        <strain evidence="6">ATCC 16933</strain>
    </source>
</reference>
<evidence type="ECO:0000313" key="6">
    <source>
        <dbReference type="EMBL" id="KAF2455787.1"/>
    </source>
</evidence>
<dbReference type="CDD" id="cd12148">
    <property type="entry name" value="fungal_TF_MHR"/>
    <property type="match status" value="1"/>
</dbReference>
<evidence type="ECO:0000256" key="1">
    <source>
        <dbReference type="ARBA" id="ARBA00023015"/>
    </source>
</evidence>
<keyword evidence="7" id="KW-1185">Reference proteome</keyword>
<gene>
    <name evidence="6" type="ORF">BDY21DRAFT_60877</name>
</gene>
<organism evidence="6 7">
    <name type="scientific">Lineolata rhizophorae</name>
    <dbReference type="NCBI Taxonomy" id="578093"/>
    <lineage>
        <taxon>Eukaryota</taxon>
        <taxon>Fungi</taxon>
        <taxon>Dikarya</taxon>
        <taxon>Ascomycota</taxon>
        <taxon>Pezizomycotina</taxon>
        <taxon>Dothideomycetes</taxon>
        <taxon>Dothideomycetes incertae sedis</taxon>
        <taxon>Lineolatales</taxon>
        <taxon>Lineolataceae</taxon>
        <taxon>Lineolata</taxon>
    </lineage>
</organism>
<dbReference type="GO" id="GO:0000435">
    <property type="term" value="P:positive regulation of transcription from RNA polymerase II promoter by galactose"/>
    <property type="evidence" value="ECO:0007669"/>
    <property type="project" value="TreeGrafter"/>
</dbReference>
<proteinExistence type="predicted"/>
<evidence type="ECO:0000256" key="2">
    <source>
        <dbReference type="ARBA" id="ARBA00023163"/>
    </source>
</evidence>
<dbReference type="GO" id="GO:0000978">
    <property type="term" value="F:RNA polymerase II cis-regulatory region sequence-specific DNA binding"/>
    <property type="evidence" value="ECO:0007669"/>
    <property type="project" value="TreeGrafter"/>
</dbReference>
<feature type="domain" description="Xylanolytic transcriptional activator regulatory" evidence="5">
    <location>
        <begin position="213"/>
        <end position="288"/>
    </location>
</feature>
<dbReference type="PANTHER" id="PTHR47424">
    <property type="entry name" value="REGULATORY PROTEIN GAL4"/>
    <property type="match status" value="1"/>
</dbReference>
<name>A0A6A6NWD9_9PEZI</name>
<evidence type="ECO:0000256" key="4">
    <source>
        <dbReference type="SAM" id="MobiDB-lite"/>
    </source>
</evidence>
<dbReference type="GO" id="GO:0005634">
    <property type="term" value="C:nucleus"/>
    <property type="evidence" value="ECO:0007669"/>
    <property type="project" value="TreeGrafter"/>
</dbReference>
<evidence type="ECO:0000313" key="7">
    <source>
        <dbReference type="Proteomes" id="UP000799766"/>
    </source>
</evidence>
<dbReference type="OrthoDB" id="4064873at2759"/>
<dbReference type="Pfam" id="PF04082">
    <property type="entry name" value="Fungal_trans"/>
    <property type="match status" value="1"/>
</dbReference>
<dbReference type="EMBL" id="MU001685">
    <property type="protein sequence ID" value="KAF2455787.1"/>
    <property type="molecule type" value="Genomic_DNA"/>
</dbReference>